<evidence type="ECO:0000259" key="2">
    <source>
        <dbReference type="Pfam" id="PF01425"/>
    </source>
</evidence>
<dbReference type="Pfam" id="PF01425">
    <property type="entry name" value="Amidase"/>
    <property type="match status" value="1"/>
</dbReference>
<dbReference type="PANTHER" id="PTHR42678">
    <property type="entry name" value="AMIDASE"/>
    <property type="match status" value="1"/>
</dbReference>
<keyword evidence="1" id="KW-0732">Signal</keyword>
<dbReference type="InterPro" id="IPR023631">
    <property type="entry name" value="Amidase_dom"/>
</dbReference>
<dbReference type="InterPro" id="IPR036928">
    <property type="entry name" value="AS_sf"/>
</dbReference>
<comment type="caution">
    <text evidence="3">The sequence shown here is derived from an EMBL/GenBank/DDBJ whole genome shotgun (WGS) entry which is preliminary data.</text>
</comment>
<evidence type="ECO:0000313" key="4">
    <source>
        <dbReference type="Proteomes" id="UP000023435"/>
    </source>
</evidence>
<dbReference type="SUPFAM" id="SSF75304">
    <property type="entry name" value="Amidase signature (AS) enzymes"/>
    <property type="match status" value="1"/>
</dbReference>
<reference evidence="3 4" key="1">
    <citation type="journal article" date="2014" name="Genome Announc.">
        <title>Draft Genome Sequence of Lysobacter capsici AZ78, a Bacterium Antagonistic to Plant-Pathogenic Oomycetes.</title>
        <authorList>
            <person name="Puopolo G."/>
            <person name="Sonego P."/>
            <person name="Engelen K."/>
            <person name="Pertot I."/>
        </authorList>
    </citation>
    <scope>NUCLEOTIDE SEQUENCE [LARGE SCALE GENOMIC DNA]</scope>
    <source>
        <strain evidence="3 4">AZ78</strain>
    </source>
</reference>
<feature type="signal peptide" evidence="1">
    <location>
        <begin position="1"/>
        <end position="21"/>
    </location>
</feature>
<dbReference type="NCBIfam" id="NF006006">
    <property type="entry name" value="PRK08137.1"/>
    <property type="match status" value="1"/>
</dbReference>
<dbReference type="EC" id="3.5.1.53" evidence="3"/>
<dbReference type="OrthoDB" id="8872210at2"/>
<feature type="chain" id="PRO_5007131935" evidence="1">
    <location>
        <begin position="22"/>
        <end position="546"/>
    </location>
</feature>
<proteinExistence type="predicted"/>
<sequence>MPAFHCTARLGLAALTLTLAACTGPQAVRAPRPVVASDEVAKGFLPTDPLRLAEADTAALSARMANGELSSVRLTQGYLDRIAALDDAGPQLNAVIELNPDALAEARKLDDERKAGQLRGPLHGIPVLIKDNIDATPMVNSAGSLALAEHRPKTDAPIVAALRRAGAVILGKTNLSEWANFRSTHSISGWSGRGGMTRNPYVLDRTACGSSSGTGAAIAASLAAVGVGTETDGSILCPAAMNGLVGFKPTVGLVSRQGIIPISHSQDTAGPMARSVADAAQLLSVLASAEAGGDSAAQAGADKRLADYVGGLDGDALQGARLGLLRESGVGQLPAIDAALERALKTLRDAGATIVEVKIPTAGQWDRAEGEVLRYEFKDGLERYLRESGAPVKTLSELIAFNQANAAREQPYFGQELFEQANKKGSLKDPAYRKFAAQARQLAGPQGIDATLKRHKLDALIAPATTPAFMVDPVNGDPFGGASWGAAAVAGYPSLTVPMGDASGLPIGLVFMGKRWSDAHLLSLGYAFEQLTLARTPPGYRVTLSP</sequence>
<name>A0A108UD60_9GAMM</name>
<dbReference type="AlphaFoldDB" id="A0A108UD60"/>
<dbReference type="GO" id="GO:0050126">
    <property type="term" value="F:N-carbamoylputrescine amidase activity"/>
    <property type="evidence" value="ECO:0007669"/>
    <property type="project" value="UniProtKB-EC"/>
</dbReference>
<organism evidence="3 4">
    <name type="scientific">Lysobacter capsici AZ78</name>
    <dbReference type="NCBI Taxonomy" id="1444315"/>
    <lineage>
        <taxon>Bacteria</taxon>
        <taxon>Pseudomonadati</taxon>
        <taxon>Pseudomonadota</taxon>
        <taxon>Gammaproteobacteria</taxon>
        <taxon>Lysobacterales</taxon>
        <taxon>Lysobacteraceae</taxon>
        <taxon>Lysobacter</taxon>
    </lineage>
</organism>
<evidence type="ECO:0000313" key="3">
    <source>
        <dbReference type="EMBL" id="KWS07033.1"/>
    </source>
</evidence>
<dbReference type="Proteomes" id="UP000023435">
    <property type="component" value="Unassembled WGS sequence"/>
</dbReference>
<keyword evidence="4" id="KW-1185">Reference proteome</keyword>
<dbReference type="EMBL" id="JAJA02000001">
    <property type="protein sequence ID" value="KWS07033.1"/>
    <property type="molecule type" value="Genomic_DNA"/>
</dbReference>
<dbReference type="PANTHER" id="PTHR42678:SF34">
    <property type="entry name" value="OS04G0183300 PROTEIN"/>
    <property type="match status" value="1"/>
</dbReference>
<protein>
    <submittedName>
        <fullName evidence="3">N-carbamoylputrescine amidase</fullName>
        <ecNumber evidence="3">3.5.1.53</ecNumber>
    </submittedName>
</protein>
<feature type="domain" description="Amidase" evidence="2">
    <location>
        <begin position="74"/>
        <end position="522"/>
    </location>
</feature>
<accession>A0A108UD60</accession>
<dbReference type="Gene3D" id="3.90.1300.10">
    <property type="entry name" value="Amidase signature (AS) domain"/>
    <property type="match status" value="1"/>
</dbReference>
<evidence type="ECO:0000256" key="1">
    <source>
        <dbReference type="SAM" id="SignalP"/>
    </source>
</evidence>
<keyword evidence="3" id="KW-0378">Hydrolase</keyword>
<gene>
    <name evidence="3" type="ORF">AZ78_4593</name>
</gene>